<dbReference type="InterPro" id="IPR011009">
    <property type="entry name" value="Kinase-like_dom_sf"/>
</dbReference>
<accession>A0A7J7NIS7</accession>
<organism evidence="2 3">
    <name type="scientific">Kingdonia uniflora</name>
    <dbReference type="NCBI Taxonomy" id="39325"/>
    <lineage>
        <taxon>Eukaryota</taxon>
        <taxon>Viridiplantae</taxon>
        <taxon>Streptophyta</taxon>
        <taxon>Embryophyta</taxon>
        <taxon>Tracheophyta</taxon>
        <taxon>Spermatophyta</taxon>
        <taxon>Magnoliopsida</taxon>
        <taxon>Ranunculales</taxon>
        <taxon>Circaeasteraceae</taxon>
        <taxon>Kingdonia</taxon>
    </lineage>
</organism>
<dbReference type="Pfam" id="PF07714">
    <property type="entry name" value="PK_Tyr_Ser-Thr"/>
    <property type="match status" value="1"/>
</dbReference>
<dbReference type="InterPro" id="IPR000719">
    <property type="entry name" value="Prot_kinase_dom"/>
</dbReference>
<dbReference type="Gene3D" id="1.10.510.10">
    <property type="entry name" value="Transferase(Phosphotransferase) domain 1"/>
    <property type="match status" value="1"/>
</dbReference>
<dbReference type="InterPro" id="IPR001245">
    <property type="entry name" value="Ser-Thr/Tyr_kinase_cat_dom"/>
</dbReference>
<gene>
    <name evidence="2" type="ORF">GIB67_020318</name>
</gene>
<dbReference type="AlphaFoldDB" id="A0A7J7NIS7"/>
<sequence length="323" mass="36313">MSKQLEVMLAILRTLANFDGDGRFVDAIEDEVEIGEKKIIKKARLEARMEMIYKGKLENGTYVAIRCLALFKRDSIRNLKLRLDLLSKLRHPNLVSLLGHCIDGGERDDVSVNRVFLIYEYVHSGNLYTYLSENNPEKVLKWSERLTVVIGIGRAVHFLHTGTIPGFFNNQLKTNNILLDENRIAKLSDYGLSIITKEIDKHGAKGEVNKSWHITKLEDDVYSFGFILLEMLVGPTKAGRGETYLLNEMMSFGSQDGQQKIVDPTILSTSCQESLSIAMSITNKCISPESSSCPSFEDVLWNLQYAAQVQATTDGDRKSDPVS</sequence>
<evidence type="ECO:0000313" key="3">
    <source>
        <dbReference type="Proteomes" id="UP000541444"/>
    </source>
</evidence>
<comment type="caution">
    <text evidence="2">The sequence shown here is derived from an EMBL/GenBank/DDBJ whole genome shotgun (WGS) entry which is preliminary data.</text>
</comment>
<dbReference type="PANTHER" id="PTHR48006">
    <property type="entry name" value="LEUCINE-RICH REPEAT-CONTAINING PROTEIN DDB_G0281931-RELATED"/>
    <property type="match status" value="1"/>
</dbReference>
<dbReference type="PROSITE" id="PS50011">
    <property type="entry name" value="PROTEIN_KINASE_DOM"/>
    <property type="match status" value="1"/>
</dbReference>
<dbReference type="PANTHER" id="PTHR48006:SF80">
    <property type="entry name" value="PROTEIN KINASE DOMAIN-CONTAINING PROTEIN"/>
    <property type="match status" value="1"/>
</dbReference>
<evidence type="ECO:0000313" key="2">
    <source>
        <dbReference type="EMBL" id="KAF6166884.1"/>
    </source>
</evidence>
<reference evidence="2 3" key="1">
    <citation type="journal article" date="2020" name="IScience">
        <title>Genome Sequencing of the Endangered Kingdonia uniflora (Circaeasteraceae, Ranunculales) Reveals Potential Mechanisms of Evolutionary Specialization.</title>
        <authorList>
            <person name="Sun Y."/>
            <person name="Deng T."/>
            <person name="Zhang A."/>
            <person name="Moore M.J."/>
            <person name="Landis J.B."/>
            <person name="Lin N."/>
            <person name="Zhang H."/>
            <person name="Zhang X."/>
            <person name="Huang J."/>
            <person name="Zhang X."/>
            <person name="Sun H."/>
            <person name="Wang H."/>
        </authorList>
    </citation>
    <scope>NUCLEOTIDE SEQUENCE [LARGE SCALE GENOMIC DNA]</scope>
    <source>
        <strain evidence="2">TB1705</strain>
        <tissue evidence="2">Leaf</tissue>
    </source>
</reference>
<dbReference type="InterPro" id="IPR051824">
    <property type="entry name" value="LRR_Rcpt-Like_S/T_Kinase"/>
</dbReference>
<evidence type="ECO:0000259" key="1">
    <source>
        <dbReference type="PROSITE" id="PS50011"/>
    </source>
</evidence>
<dbReference type="OrthoDB" id="676979at2759"/>
<dbReference type="FunFam" id="1.10.510.10:FF:000657">
    <property type="entry name" value="Putative inactive leucine-rich repeat receptor-like protein kinase"/>
    <property type="match status" value="1"/>
</dbReference>
<keyword evidence="3" id="KW-1185">Reference proteome</keyword>
<dbReference type="GO" id="GO:0004672">
    <property type="term" value="F:protein kinase activity"/>
    <property type="evidence" value="ECO:0007669"/>
    <property type="project" value="InterPro"/>
</dbReference>
<proteinExistence type="predicted"/>
<dbReference type="EMBL" id="JACGCM010000772">
    <property type="protein sequence ID" value="KAF6166884.1"/>
    <property type="molecule type" value="Genomic_DNA"/>
</dbReference>
<dbReference type="Gene3D" id="3.30.200.20">
    <property type="entry name" value="Phosphorylase Kinase, domain 1"/>
    <property type="match status" value="1"/>
</dbReference>
<name>A0A7J7NIS7_9MAGN</name>
<feature type="domain" description="Protein kinase" evidence="1">
    <location>
        <begin position="13"/>
        <end position="306"/>
    </location>
</feature>
<dbReference type="GO" id="GO:0005524">
    <property type="term" value="F:ATP binding"/>
    <property type="evidence" value="ECO:0007669"/>
    <property type="project" value="InterPro"/>
</dbReference>
<dbReference type="SUPFAM" id="SSF56112">
    <property type="entry name" value="Protein kinase-like (PK-like)"/>
    <property type="match status" value="1"/>
</dbReference>
<dbReference type="Proteomes" id="UP000541444">
    <property type="component" value="Unassembled WGS sequence"/>
</dbReference>
<protein>
    <recommendedName>
        <fullName evidence="1">Protein kinase domain-containing protein</fullName>
    </recommendedName>
</protein>